<dbReference type="CDD" id="cd08566">
    <property type="entry name" value="GDPD_AtGDE_like"/>
    <property type="match status" value="1"/>
</dbReference>
<dbReference type="EMBL" id="PNHE01000044">
    <property type="protein sequence ID" value="PMC57806.1"/>
    <property type="molecule type" value="Genomic_DNA"/>
</dbReference>
<dbReference type="Pfam" id="PF03009">
    <property type="entry name" value="GDPD"/>
    <property type="match status" value="1"/>
</dbReference>
<gene>
    <name evidence="2" type="ORF">CJ205_07670</name>
</gene>
<dbReference type="GO" id="GO:0008081">
    <property type="term" value="F:phosphoric diester hydrolase activity"/>
    <property type="evidence" value="ECO:0007669"/>
    <property type="project" value="InterPro"/>
</dbReference>
<dbReference type="Gene3D" id="3.20.20.190">
    <property type="entry name" value="Phosphatidylinositol (PI) phosphodiesterase"/>
    <property type="match status" value="1"/>
</dbReference>
<evidence type="ECO:0000259" key="1">
    <source>
        <dbReference type="PROSITE" id="PS51704"/>
    </source>
</evidence>
<reference evidence="2 3" key="1">
    <citation type="submission" date="2017-09" db="EMBL/GenBank/DDBJ databases">
        <title>Bacterial strain isolated from the female urinary microbiota.</title>
        <authorList>
            <person name="Thomas-White K."/>
            <person name="Kumar N."/>
            <person name="Forster S."/>
            <person name="Putonti C."/>
            <person name="Lawley T."/>
            <person name="Wolfe A.J."/>
        </authorList>
    </citation>
    <scope>NUCLEOTIDE SEQUENCE [LARGE SCALE GENOMIC DNA]</scope>
    <source>
        <strain evidence="2 3">UMB0852</strain>
    </source>
</reference>
<dbReference type="SUPFAM" id="SSF51695">
    <property type="entry name" value="PLC-like phosphodiesterases"/>
    <property type="match status" value="1"/>
</dbReference>
<keyword evidence="3" id="KW-1185">Reference proteome</keyword>
<dbReference type="PANTHER" id="PTHR46211:SF1">
    <property type="entry name" value="GLYCEROPHOSPHODIESTER PHOSPHODIESTERASE, CYTOPLASMIC"/>
    <property type="match status" value="1"/>
</dbReference>
<dbReference type="GO" id="GO:0006629">
    <property type="term" value="P:lipid metabolic process"/>
    <property type="evidence" value="ECO:0007669"/>
    <property type="project" value="InterPro"/>
</dbReference>
<evidence type="ECO:0000313" key="3">
    <source>
        <dbReference type="Proteomes" id="UP000235682"/>
    </source>
</evidence>
<accession>A0A1G8MB11</accession>
<feature type="domain" description="GP-PDE" evidence="1">
    <location>
        <begin position="11"/>
        <end position="273"/>
    </location>
</feature>
<dbReference type="InterPro" id="IPR030395">
    <property type="entry name" value="GP_PDE_dom"/>
</dbReference>
<dbReference type="Proteomes" id="UP000235682">
    <property type="component" value="Unassembled WGS sequence"/>
</dbReference>
<dbReference type="PANTHER" id="PTHR46211">
    <property type="entry name" value="GLYCEROPHOSPHORYL DIESTER PHOSPHODIESTERASE"/>
    <property type="match status" value="1"/>
</dbReference>
<dbReference type="AlphaFoldDB" id="A0A1G8MB11"/>
<evidence type="ECO:0000313" key="2">
    <source>
        <dbReference type="EMBL" id="PMC57806.1"/>
    </source>
</evidence>
<dbReference type="InterPro" id="IPR017946">
    <property type="entry name" value="PLC-like_Pdiesterase_TIM-brl"/>
</dbReference>
<proteinExistence type="predicted"/>
<protein>
    <recommendedName>
        <fullName evidence="1">GP-PDE domain-containing protein</fullName>
    </recommendedName>
</protein>
<dbReference type="PROSITE" id="PS51704">
    <property type="entry name" value="GP_PDE"/>
    <property type="match status" value="1"/>
</dbReference>
<sequence>MKKILNSSQPFWIMAHRGVKGANIIENTIEASQLALRSGADIIEVDVTKTKDGIYYLFHDGEEQKLFHTDQSFESLTDKEVQELTVYNGLDKPSGKKLNTLESFLQWLPKGVVVNLDRSWMYWQDGQFFELLIQSGKADQILLKSPVKESYLHALQQSPYTFNYLPILFSQKEWDTVQSFDTVNAVGVELIVKEESSELLEEQWLTKVKEDYDIILANSEDLDETANLFMGLNDQKALFEGDHVWQQMLDLGITVIQTDWPYFLNEFRQRLDK</sequence>
<comment type="caution">
    <text evidence="2">The sequence shown here is derived from an EMBL/GenBank/DDBJ whole genome shotgun (WGS) entry which is preliminary data.</text>
</comment>
<organism evidence="2 3">
    <name type="scientific">Dolosicoccus paucivorans</name>
    <dbReference type="NCBI Taxonomy" id="84521"/>
    <lineage>
        <taxon>Bacteria</taxon>
        <taxon>Bacillati</taxon>
        <taxon>Bacillota</taxon>
        <taxon>Bacilli</taxon>
        <taxon>Lactobacillales</taxon>
        <taxon>Aerococcaceae</taxon>
        <taxon>Dolosicoccus</taxon>
    </lineage>
</organism>
<name>A0A1G8MB11_9LACT</name>
<dbReference type="STRING" id="84521.SAMN04487994_103010"/>
<dbReference type="OrthoDB" id="1854250at2"/>
<dbReference type="RefSeq" id="WP_092085631.1">
    <property type="nucleotide sequence ID" value="NZ_FNEL01000030.1"/>
</dbReference>